<dbReference type="AlphaFoldDB" id="A0A0R2M0S1"/>
<evidence type="ECO:0000256" key="1">
    <source>
        <dbReference type="ARBA" id="ARBA00022512"/>
    </source>
</evidence>
<comment type="caution">
    <text evidence="10">The sequence shown here is derived from an EMBL/GenBank/DDBJ whole genome shotgun (WGS) entry which is preliminary data.</text>
</comment>
<feature type="coiled-coil region" evidence="5">
    <location>
        <begin position="517"/>
        <end position="586"/>
    </location>
</feature>
<feature type="region of interest" description="Disordered" evidence="6">
    <location>
        <begin position="31"/>
        <end position="56"/>
    </location>
</feature>
<evidence type="ECO:0000256" key="4">
    <source>
        <dbReference type="ARBA" id="ARBA00023088"/>
    </source>
</evidence>
<keyword evidence="7" id="KW-0472">Membrane</keyword>
<organism evidence="10 11">
    <name type="scientific">Lactiplantibacillus xiangfangensis</name>
    <dbReference type="NCBI Taxonomy" id="942150"/>
    <lineage>
        <taxon>Bacteria</taxon>
        <taxon>Bacillati</taxon>
        <taxon>Bacillota</taxon>
        <taxon>Bacilli</taxon>
        <taxon>Lactobacillales</taxon>
        <taxon>Lactobacillaceae</taxon>
        <taxon>Lactiplantibacillus</taxon>
    </lineage>
</organism>
<keyword evidence="5" id="KW-0175">Coiled coil</keyword>
<keyword evidence="11" id="KW-1185">Reference proteome</keyword>
<accession>A0A0R2M0S1</accession>
<dbReference type="PROSITE" id="PS50847">
    <property type="entry name" value="GRAM_POS_ANCHORING"/>
    <property type="match status" value="1"/>
</dbReference>
<dbReference type="Proteomes" id="UP000051783">
    <property type="component" value="Unassembled WGS sequence"/>
</dbReference>
<sequence>MKNVTKVVTGIATVAGALSLGNTKVAQADATTQANQPATNTEMKTDSNTVEAVKESGTTVKEAVKTTKANIKDTVADQKTAGESLEWAKQNVADATPENVQKNQDSQAQVSAKIVDDQAAEKTAEDALANGKQAQQQAQADADTADQNVAKQQTAVDQAQKNSDDKQATVNADQQKLTDEQAAKDAAEKRTQTNAQDTEAAQAKVDQAKDAVTAKQAEQTTAQANVDAANKAAQPAKDALTAAQKAQQSAQAAVDATEAKINAATATTAEKNTITLAPGINNALFDTYDQASDANKAAVTASTQAVLGKTSAIASNKYQSNAADAAVTVSNLDNLTGAQQQELTLFAANLINQLRTQMGNLKVAVTADSLKFANAVAKRYVADQWSWKGHDVAGIEAVAATFGLDSTGNYYENLSNGYLADATTMDDLKQGIYNTVLGMVADDEDSGFGHADSLTGHNGGTEYNINDQQYLGIAVDSMGQVHILMVIDNPAYITTPGKFNMTDTINLTPSATTNTDIAALNAQLVTQKATLAAAKQDVAAKQGPVTQAQAKQNDAQKALDQVNADLTKLNAQLTAAQNQLTQLKQQQVTDTATLKNAPAEIAALQAKLADDIQALKDAQPALVDAQASLKASQAVAAQKHATLDAAKANVAQLTDALATAQATTKNDTAILESLSLQAYNYDNADQILAAVQAIYDQVGVNLATLQAYLTELQAAEGDSVRVSQSANGQTTMQLAHQANRVNVTLPAVKATGVQADRLGNQATLPQTDEQSAAPISLLGVALLGLVGLGYAGLRRKFQ</sequence>
<dbReference type="STRING" id="942150.IV64_GL001212"/>
<name>A0A0R2M0S1_9LACO</name>
<dbReference type="InterPro" id="IPR019931">
    <property type="entry name" value="LPXTG_anchor"/>
</dbReference>
<feature type="region of interest" description="Disordered" evidence="6">
    <location>
        <begin position="116"/>
        <end position="204"/>
    </location>
</feature>
<evidence type="ECO:0000256" key="6">
    <source>
        <dbReference type="SAM" id="MobiDB-lite"/>
    </source>
</evidence>
<keyword evidence="7" id="KW-0812">Transmembrane</keyword>
<feature type="compositionally biased region" description="Basic and acidic residues" evidence="6">
    <location>
        <begin position="176"/>
        <end position="191"/>
    </location>
</feature>
<evidence type="ECO:0000256" key="3">
    <source>
        <dbReference type="ARBA" id="ARBA00022729"/>
    </source>
</evidence>
<evidence type="ECO:0000313" key="11">
    <source>
        <dbReference type="Proteomes" id="UP000051783"/>
    </source>
</evidence>
<keyword evidence="3 8" id="KW-0732">Signal</keyword>
<evidence type="ECO:0000313" key="10">
    <source>
        <dbReference type="EMBL" id="KRO07758.1"/>
    </source>
</evidence>
<dbReference type="EMBL" id="JQCL01000098">
    <property type="protein sequence ID" value="KRO07758.1"/>
    <property type="molecule type" value="Genomic_DNA"/>
</dbReference>
<evidence type="ECO:0000259" key="9">
    <source>
        <dbReference type="PROSITE" id="PS50847"/>
    </source>
</evidence>
<feature type="compositionally biased region" description="Polar residues" evidence="6">
    <location>
        <begin position="149"/>
        <end position="161"/>
    </location>
</feature>
<feature type="domain" description="Gram-positive cocci surface proteins LPxTG" evidence="9">
    <location>
        <begin position="764"/>
        <end position="798"/>
    </location>
</feature>
<feature type="compositionally biased region" description="Low complexity" evidence="6">
    <location>
        <begin position="133"/>
        <end position="147"/>
    </location>
</feature>
<dbReference type="NCBIfam" id="TIGR04320">
    <property type="entry name" value="Surf_Exclu_PgrA"/>
    <property type="match status" value="1"/>
</dbReference>
<feature type="signal peptide" evidence="8">
    <location>
        <begin position="1"/>
        <end position="28"/>
    </location>
</feature>
<evidence type="ECO:0000256" key="2">
    <source>
        <dbReference type="ARBA" id="ARBA00022525"/>
    </source>
</evidence>
<keyword evidence="7" id="KW-1133">Transmembrane helix</keyword>
<feature type="compositionally biased region" description="Low complexity" evidence="6">
    <location>
        <begin position="31"/>
        <end position="41"/>
    </location>
</feature>
<keyword evidence="4" id="KW-0572">Peptidoglycan-anchor</keyword>
<reference evidence="10 11" key="1">
    <citation type="journal article" date="2015" name="Genome Announc.">
        <title>Expanding the biotechnology potential of lactobacilli through comparative genomics of 213 strains and associated genera.</title>
        <authorList>
            <person name="Sun Z."/>
            <person name="Harris H.M."/>
            <person name="McCann A."/>
            <person name="Guo C."/>
            <person name="Argimon S."/>
            <person name="Zhang W."/>
            <person name="Yang X."/>
            <person name="Jeffery I.B."/>
            <person name="Cooney J.C."/>
            <person name="Kagawa T.F."/>
            <person name="Liu W."/>
            <person name="Song Y."/>
            <person name="Salvetti E."/>
            <person name="Wrobel A."/>
            <person name="Rasinkangas P."/>
            <person name="Parkhill J."/>
            <person name="Rea M.C."/>
            <person name="O'Sullivan O."/>
            <person name="Ritari J."/>
            <person name="Douillard F.P."/>
            <person name="Paul Ross R."/>
            <person name="Yang R."/>
            <person name="Briner A.E."/>
            <person name="Felis G.E."/>
            <person name="de Vos W.M."/>
            <person name="Barrangou R."/>
            <person name="Klaenhammer T.R."/>
            <person name="Caufield P.W."/>
            <person name="Cui Y."/>
            <person name="Zhang H."/>
            <person name="O'Toole P.W."/>
        </authorList>
    </citation>
    <scope>NUCLEOTIDE SEQUENCE [LARGE SCALE GENOMIC DNA]</scope>
    <source>
        <strain evidence="10 11">LMG 26013</strain>
    </source>
</reference>
<evidence type="ECO:0000256" key="5">
    <source>
        <dbReference type="SAM" id="Coils"/>
    </source>
</evidence>
<evidence type="ECO:0000256" key="7">
    <source>
        <dbReference type="SAM" id="Phobius"/>
    </source>
</evidence>
<keyword evidence="1" id="KW-0134">Cell wall</keyword>
<proteinExistence type="predicted"/>
<dbReference type="InterPro" id="IPR027607">
    <property type="entry name" value="Surf_Exclu_SEC10/PgrA"/>
</dbReference>
<feature type="compositionally biased region" description="Basic and acidic residues" evidence="6">
    <location>
        <begin position="116"/>
        <end position="125"/>
    </location>
</feature>
<evidence type="ECO:0000256" key="8">
    <source>
        <dbReference type="SAM" id="SignalP"/>
    </source>
</evidence>
<dbReference type="Gene3D" id="1.10.287.1490">
    <property type="match status" value="1"/>
</dbReference>
<dbReference type="PATRIC" id="fig|942150.3.peg.1249"/>
<feature type="chain" id="PRO_5006420332" evidence="8">
    <location>
        <begin position="29"/>
        <end position="798"/>
    </location>
</feature>
<dbReference type="OrthoDB" id="2329601at2"/>
<keyword evidence="2" id="KW-0964">Secreted</keyword>
<gene>
    <name evidence="10" type="ORF">IV64_GL001212</name>
</gene>
<dbReference type="NCBIfam" id="TIGR01167">
    <property type="entry name" value="LPXTG_anchor"/>
    <property type="match status" value="1"/>
</dbReference>
<dbReference type="RefSeq" id="WP_057707508.1">
    <property type="nucleotide sequence ID" value="NZ_JQCL01000098.1"/>
</dbReference>
<protein>
    <submittedName>
        <fullName evidence="10">Surface protein</fullName>
    </submittedName>
</protein>
<feature type="transmembrane region" description="Helical" evidence="7">
    <location>
        <begin position="772"/>
        <end position="793"/>
    </location>
</feature>